<dbReference type="EMBL" id="SNRW01043785">
    <property type="protein sequence ID" value="KAA6326697.1"/>
    <property type="molecule type" value="Genomic_DNA"/>
</dbReference>
<gene>
    <name evidence="1" type="ORF">EZS28_053915</name>
</gene>
<organism evidence="1 2">
    <name type="scientific">Streblomastix strix</name>
    <dbReference type="NCBI Taxonomy" id="222440"/>
    <lineage>
        <taxon>Eukaryota</taxon>
        <taxon>Metamonada</taxon>
        <taxon>Preaxostyla</taxon>
        <taxon>Oxymonadida</taxon>
        <taxon>Streblomastigidae</taxon>
        <taxon>Streblomastix</taxon>
    </lineage>
</organism>
<evidence type="ECO:0000313" key="2">
    <source>
        <dbReference type="Proteomes" id="UP000324800"/>
    </source>
</evidence>
<feature type="non-terminal residue" evidence="1">
    <location>
        <position position="245"/>
    </location>
</feature>
<protein>
    <submittedName>
        <fullName evidence="1">Uncharacterized protein</fullName>
    </submittedName>
</protein>
<comment type="caution">
    <text evidence="1">The sequence shown here is derived from an EMBL/GenBank/DDBJ whole genome shotgun (WGS) entry which is preliminary data.</text>
</comment>
<dbReference type="Proteomes" id="UP000324800">
    <property type="component" value="Unassembled WGS sequence"/>
</dbReference>
<name>A0A5J4QXN4_9EUKA</name>
<proteinExistence type="predicted"/>
<reference evidence="1 2" key="1">
    <citation type="submission" date="2019-03" db="EMBL/GenBank/DDBJ databases">
        <title>Single cell metagenomics reveals metabolic interactions within the superorganism composed of flagellate Streblomastix strix and complex community of Bacteroidetes bacteria on its surface.</title>
        <authorList>
            <person name="Treitli S.C."/>
            <person name="Kolisko M."/>
            <person name="Husnik F."/>
            <person name="Keeling P."/>
            <person name="Hampl V."/>
        </authorList>
    </citation>
    <scope>NUCLEOTIDE SEQUENCE [LARGE SCALE GENOMIC DNA]</scope>
    <source>
        <strain evidence="1">ST1C</strain>
    </source>
</reference>
<dbReference type="AlphaFoldDB" id="A0A5J4QXN4"/>
<feature type="non-terminal residue" evidence="1">
    <location>
        <position position="1"/>
    </location>
</feature>
<accession>A0A5J4QXN4</accession>
<sequence length="245" mass="26618">YFATDDTAVRIASPRLVDIKNSNFTDNQFGANSSAALTVTAISISSVVSITDNIFSGNAPIPGETSFNAAGSLFITYANSSAGPSIIPVVDLQRNTFINNQGRLSGACYIGGWGTGFPGFLPTNLLLDESQFAGNKYLSVDPYIYNMRDDISTTSGSTAFNELFECNQAFYHPIEVTGNPYYLDGKQDIELQKAGPNLDPYKFGSIQAAIDFSLRFSNYLSYPLTIVGTIQQEGYFNISTVQFEL</sequence>
<evidence type="ECO:0000313" key="1">
    <source>
        <dbReference type="EMBL" id="KAA6326697.1"/>
    </source>
</evidence>